<reference evidence="2" key="1">
    <citation type="submission" date="2020-06" db="EMBL/GenBank/DDBJ databases">
        <title>Legume-microbial interactions unlock mineral nutrients during tropical forest succession.</title>
        <authorList>
            <person name="Epihov D.Z."/>
        </authorList>
    </citation>
    <scope>NUCLEOTIDE SEQUENCE [LARGE SCALE GENOMIC DNA]</scope>
    <source>
        <strain evidence="2">Pan2503</strain>
    </source>
</reference>
<gene>
    <name evidence="2" type="ORF">HRJ53_25575</name>
</gene>
<dbReference type="Pfam" id="PF10551">
    <property type="entry name" value="MULE"/>
    <property type="match status" value="1"/>
</dbReference>
<feature type="non-terminal residue" evidence="2">
    <location>
        <position position="1"/>
    </location>
</feature>
<sequence>AAAYADVDAVILSIDGLQPEKGHETLYVVRELARKRVWFAQALLSSATAEVQQLLAQARRWAEGLGKPVRLWISDKQDAFVRGIAAEFPGVPHRYCANHFLRDVAKPVLEADSHAKVQMRRTVRGLRAIEQEVLAEQRTPKPPVLLAPPCEATSSDAVQGEEASQDVVLDYCAAVRGILNDDQGGPLHPPGLRMAEALADVHASLQRNVEAQKGGRRTSAVPV</sequence>
<comment type="caution">
    <text evidence="2">The sequence shown here is derived from an EMBL/GenBank/DDBJ whole genome shotgun (WGS) entry which is preliminary data.</text>
</comment>
<proteinExistence type="predicted"/>
<evidence type="ECO:0000259" key="1">
    <source>
        <dbReference type="Pfam" id="PF10551"/>
    </source>
</evidence>
<dbReference type="AlphaFoldDB" id="A0A7V8NVN5"/>
<accession>A0A7V8NVN5</accession>
<dbReference type="Proteomes" id="UP000567293">
    <property type="component" value="Unassembled WGS sequence"/>
</dbReference>
<feature type="domain" description="MULE transposase" evidence="1">
    <location>
        <begin position="35"/>
        <end position="101"/>
    </location>
</feature>
<dbReference type="InterPro" id="IPR018289">
    <property type="entry name" value="MULE_transposase_dom"/>
</dbReference>
<evidence type="ECO:0000313" key="2">
    <source>
        <dbReference type="EMBL" id="MBA0088370.1"/>
    </source>
</evidence>
<protein>
    <recommendedName>
        <fullName evidence="1">MULE transposase domain-containing protein</fullName>
    </recommendedName>
</protein>
<evidence type="ECO:0000313" key="3">
    <source>
        <dbReference type="Proteomes" id="UP000567293"/>
    </source>
</evidence>
<dbReference type="EMBL" id="JACDQQ010002467">
    <property type="protein sequence ID" value="MBA0088370.1"/>
    <property type="molecule type" value="Genomic_DNA"/>
</dbReference>
<keyword evidence="3" id="KW-1185">Reference proteome</keyword>
<name>A0A7V8NVN5_9BACT</name>
<organism evidence="2 3">
    <name type="scientific">Candidatus Acidiferrum panamense</name>
    <dbReference type="NCBI Taxonomy" id="2741543"/>
    <lineage>
        <taxon>Bacteria</taxon>
        <taxon>Pseudomonadati</taxon>
        <taxon>Acidobacteriota</taxon>
        <taxon>Terriglobia</taxon>
        <taxon>Candidatus Acidiferrales</taxon>
        <taxon>Candidatus Acidiferrum</taxon>
    </lineage>
</organism>